<dbReference type="Proteomes" id="UP000433471">
    <property type="component" value="Segment"/>
</dbReference>
<gene>
    <name evidence="1" type="ORF">Kuja_1080</name>
</gene>
<keyword evidence="2" id="KW-1185">Reference proteome</keyword>
<sequence length="121" mass="14009">MKTRILLTVMASAISFNAFSASGTQVEPRMIPEFAGYIDGIAHLCPENEEILRIQEKSFLAGITRDYREGSVQERVYNTNFKTTSESKFITCEEFVKYLDKQEKILDKFIEKYTMFNTAKR</sequence>
<name>A0A6B9J9G0_9CAUD</name>
<evidence type="ECO:0000313" key="1">
    <source>
        <dbReference type="EMBL" id="QGZ16099.1"/>
    </source>
</evidence>
<dbReference type="EMBL" id="MN718199">
    <property type="protein sequence ID" value="QGZ16099.1"/>
    <property type="molecule type" value="Genomic_DNA"/>
</dbReference>
<accession>A0A6B9J9G0</accession>
<evidence type="ECO:0000313" key="2">
    <source>
        <dbReference type="Proteomes" id="UP000433471"/>
    </source>
</evidence>
<organism evidence="1 2">
    <name type="scientific">Vibrio phage vB_VchM_Kuja</name>
    <dbReference type="NCBI Taxonomy" id="2686437"/>
    <lineage>
        <taxon>Viruses</taxon>
        <taxon>Duplodnaviria</taxon>
        <taxon>Heunggongvirae</taxon>
        <taxon>Uroviricota</taxon>
        <taxon>Caudoviricetes</taxon>
        <taxon>Pantevenvirales</taxon>
        <taxon>Ackermannviridae</taxon>
        <taxon>Kujavirus</taxon>
        <taxon>Kujavirus kuja</taxon>
    </lineage>
</organism>
<proteinExistence type="predicted"/>
<reference evidence="1 2" key="1">
    <citation type="submission" date="2019-11" db="EMBL/GenBank/DDBJ databases">
        <title>Characterization of a novel member of the family Ackermannviridae.</title>
        <authorList>
            <person name="Maina A.N."/>
            <person name="Mwaura F.B."/>
            <person name="Jumba M."/>
        </authorList>
    </citation>
    <scope>NUCLEOTIDE SEQUENCE [LARGE SCALE GENOMIC DNA]</scope>
</reference>
<protein>
    <submittedName>
        <fullName evidence="1">Uncharacterized protein</fullName>
    </submittedName>
</protein>